<dbReference type="Pfam" id="PF00072">
    <property type="entry name" value="Response_reg"/>
    <property type="match status" value="1"/>
</dbReference>
<feature type="region of interest" description="Disordered" evidence="11">
    <location>
        <begin position="1"/>
        <end position="20"/>
    </location>
</feature>
<evidence type="ECO:0000256" key="8">
    <source>
        <dbReference type="ARBA" id="ARBA00023012"/>
    </source>
</evidence>
<keyword evidence="3 10" id="KW-0597">Phosphoprotein</keyword>
<dbReference type="Gene3D" id="3.40.50.2300">
    <property type="match status" value="1"/>
</dbReference>
<evidence type="ECO:0000256" key="3">
    <source>
        <dbReference type="ARBA" id="ARBA00022553"/>
    </source>
</evidence>
<evidence type="ECO:0000256" key="1">
    <source>
        <dbReference type="ARBA" id="ARBA00000085"/>
    </source>
</evidence>
<dbReference type="InterPro" id="IPR001789">
    <property type="entry name" value="Sig_transdc_resp-reg_receiver"/>
</dbReference>
<evidence type="ECO:0000256" key="5">
    <source>
        <dbReference type="ARBA" id="ARBA00022741"/>
    </source>
</evidence>
<keyword evidence="4" id="KW-0808">Transferase</keyword>
<dbReference type="SMART" id="SM00421">
    <property type="entry name" value="HTH_LUXR"/>
    <property type="match status" value="1"/>
</dbReference>
<dbReference type="InterPro" id="IPR016032">
    <property type="entry name" value="Sig_transdc_resp-reg_C-effctor"/>
</dbReference>
<organism evidence="14 15">
    <name type="scientific">Actinomadura bangladeshensis</name>
    <dbReference type="NCBI Taxonomy" id="453573"/>
    <lineage>
        <taxon>Bacteria</taxon>
        <taxon>Bacillati</taxon>
        <taxon>Actinomycetota</taxon>
        <taxon>Actinomycetes</taxon>
        <taxon>Streptosporangiales</taxon>
        <taxon>Thermomonosporaceae</taxon>
        <taxon>Actinomadura</taxon>
    </lineage>
</organism>
<dbReference type="Gene3D" id="3.30.565.10">
    <property type="entry name" value="Histidine kinase-like ATPase, C-terminal domain"/>
    <property type="match status" value="1"/>
</dbReference>
<dbReference type="SUPFAM" id="SSF55874">
    <property type="entry name" value="ATPase domain of HSP90 chaperone/DNA topoisomerase II/histidine kinase"/>
    <property type="match status" value="1"/>
</dbReference>
<keyword evidence="5" id="KW-0547">Nucleotide-binding</keyword>
<keyword evidence="9" id="KW-0238">DNA-binding</keyword>
<proteinExistence type="predicted"/>
<dbReference type="CDD" id="cd16917">
    <property type="entry name" value="HATPase_UhpB-NarQ-NarX-like"/>
    <property type="match status" value="1"/>
</dbReference>
<dbReference type="AlphaFoldDB" id="A0A6L9QCL6"/>
<dbReference type="GO" id="GO:0003677">
    <property type="term" value="F:DNA binding"/>
    <property type="evidence" value="ECO:0007669"/>
    <property type="project" value="UniProtKB-KW"/>
</dbReference>
<dbReference type="InterPro" id="IPR000792">
    <property type="entry name" value="Tscrpt_reg_LuxR_C"/>
</dbReference>
<protein>
    <recommendedName>
        <fullName evidence="2">histidine kinase</fullName>
        <ecNumber evidence="2">2.7.13.3</ecNumber>
    </recommendedName>
</protein>
<dbReference type="PROSITE" id="PS50110">
    <property type="entry name" value="RESPONSE_REGULATORY"/>
    <property type="match status" value="1"/>
</dbReference>
<evidence type="ECO:0000256" key="2">
    <source>
        <dbReference type="ARBA" id="ARBA00012438"/>
    </source>
</evidence>
<comment type="catalytic activity">
    <reaction evidence="1">
        <text>ATP + protein L-histidine = ADP + protein N-phospho-L-histidine.</text>
        <dbReference type="EC" id="2.7.13.3"/>
    </reaction>
</comment>
<evidence type="ECO:0000259" key="12">
    <source>
        <dbReference type="PROSITE" id="PS50043"/>
    </source>
</evidence>
<sequence>MTESAPEPAGRPGTRSHGGAVARERARIALELHDTVAHHMSLTLVRAEATLRNVPDLPDAARRALEAMRDAARAALTDTRRIVGTLRAGETGTPQPGLDRLGELVGAARGGGLLVSSAVVGVPRPLDARVDLAAFRIVQESLSNAVRYAPGACVSVEIRYGPGALTVSIEDDGARATSRPALGGGHGLAGMRERAGMLGGTLQVGPRASVGWSVIAELPYDEPRTVVPLHPGGRTHGRGRSGHRDREAAVRVVLAEGLVLLRDGLVRLLDASGMEVVEAVDNGPALLRALTVERPDVAVVDVGLSPTFTDEGLRAVLEARSRIPDLPVLVLSQHVEQFSARELLSDGSGGIGYLLKDRVSDVGHFVDAVRRVAAGGTVLDPNVVAQLLSRHAREEPLRDLTARELDVLRLMAEGRSNAAIAAALSVTEKTVSKHTNGIFGKLGLPPSEDDNRRVLAVIAYLDAERPVLCGPVASGPVPGRLVTSGPVPREPAADAPARGYAVPSPQKSKPRDLAQAQ</sequence>
<dbReference type="InterPro" id="IPR011006">
    <property type="entry name" value="CheY-like_superfamily"/>
</dbReference>
<evidence type="ECO:0000256" key="6">
    <source>
        <dbReference type="ARBA" id="ARBA00022777"/>
    </source>
</evidence>
<dbReference type="PANTHER" id="PTHR24421:SF10">
    <property type="entry name" value="NITRATE_NITRITE SENSOR PROTEIN NARQ"/>
    <property type="match status" value="1"/>
</dbReference>
<dbReference type="GO" id="GO:0000155">
    <property type="term" value="F:phosphorelay sensor kinase activity"/>
    <property type="evidence" value="ECO:0007669"/>
    <property type="project" value="InterPro"/>
</dbReference>
<dbReference type="InterPro" id="IPR050482">
    <property type="entry name" value="Sensor_HK_TwoCompSys"/>
</dbReference>
<dbReference type="GO" id="GO:0005524">
    <property type="term" value="F:ATP binding"/>
    <property type="evidence" value="ECO:0007669"/>
    <property type="project" value="UniProtKB-KW"/>
</dbReference>
<dbReference type="Proteomes" id="UP000475532">
    <property type="component" value="Unassembled WGS sequence"/>
</dbReference>
<dbReference type="InterPro" id="IPR058245">
    <property type="entry name" value="NreC/VraR/RcsB-like_REC"/>
</dbReference>
<keyword evidence="7" id="KW-0067">ATP-binding</keyword>
<dbReference type="InterPro" id="IPR003594">
    <property type="entry name" value="HATPase_dom"/>
</dbReference>
<evidence type="ECO:0000313" key="14">
    <source>
        <dbReference type="EMBL" id="NEA22798.1"/>
    </source>
</evidence>
<feature type="modified residue" description="4-aspartylphosphate" evidence="10">
    <location>
        <position position="301"/>
    </location>
</feature>
<keyword evidence="6" id="KW-0418">Kinase</keyword>
<dbReference type="CDD" id="cd06170">
    <property type="entry name" value="LuxR_C_like"/>
    <property type="match status" value="1"/>
</dbReference>
<comment type="caution">
    <text evidence="14">The sequence shown here is derived from an EMBL/GenBank/DDBJ whole genome shotgun (WGS) entry which is preliminary data.</text>
</comment>
<dbReference type="GO" id="GO:0006355">
    <property type="term" value="P:regulation of DNA-templated transcription"/>
    <property type="evidence" value="ECO:0007669"/>
    <property type="project" value="InterPro"/>
</dbReference>
<evidence type="ECO:0000256" key="9">
    <source>
        <dbReference type="ARBA" id="ARBA00023125"/>
    </source>
</evidence>
<dbReference type="InterPro" id="IPR011712">
    <property type="entry name" value="Sig_transdc_His_kin_sub3_dim/P"/>
</dbReference>
<dbReference type="PRINTS" id="PR00038">
    <property type="entry name" value="HTHLUXR"/>
</dbReference>
<dbReference type="PROSITE" id="PS50043">
    <property type="entry name" value="HTH_LUXR_2"/>
    <property type="match status" value="1"/>
</dbReference>
<feature type="domain" description="Response regulatory" evidence="13">
    <location>
        <begin position="251"/>
        <end position="371"/>
    </location>
</feature>
<evidence type="ECO:0000259" key="13">
    <source>
        <dbReference type="PROSITE" id="PS50110"/>
    </source>
</evidence>
<feature type="domain" description="HTH luxR-type" evidence="12">
    <location>
        <begin position="393"/>
        <end position="463"/>
    </location>
</feature>
<evidence type="ECO:0000256" key="7">
    <source>
        <dbReference type="ARBA" id="ARBA00022840"/>
    </source>
</evidence>
<name>A0A6L9QCL6_9ACTN</name>
<dbReference type="PANTHER" id="PTHR24421">
    <property type="entry name" value="NITRATE/NITRITE SENSOR PROTEIN NARX-RELATED"/>
    <property type="match status" value="1"/>
</dbReference>
<accession>A0A6L9QCL6</accession>
<reference evidence="14 15" key="1">
    <citation type="submission" date="2020-01" db="EMBL/GenBank/DDBJ databases">
        <title>Insect and environment-associated Actinomycetes.</title>
        <authorList>
            <person name="Currrie C."/>
            <person name="Chevrette M."/>
            <person name="Carlson C."/>
            <person name="Stubbendieck R."/>
            <person name="Wendt-Pienkowski E."/>
        </authorList>
    </citation>
    <scope>NUCLEOTIDE SEQUENCE [LARGE SCALE GENOMIC DNA]</scope>
    <source>
        <strain evidence="14 15">SID10258</strain>
    </source>
</reference>
<evidence type="ECO:0000313" key="15">
    <source>
        <dbReference type="Proteomes" id="UP000475532"/>
    </source>
</evidence>
<keyword evidence="8" id="KW-0902">Two-component regulatory system</keyword>
<dbReference type="CDD" id="cd17535">
    <property type="entry name" value="REC_NarL-like"/>
    <property type="match status" value="1"/>
</dbReference>
<dbReference type="InterPro" id="IPR036890">
    <property type="entry name" value="HATPase_C_sf"/>
</dbReference>
<dbReference type="SUPFAM" id="SSF46894">
    <property type="entry name" value="C-terminal effector domain of the bipartite response regulators"/>
    <property type="match status" value="1"/>
</dbReference>
<evidence type="ECO:0000256" key="11">
    <source>
        <dbReference type="SAM" id="MobiDB-lite"/>
    </source>
</evidence>
<evidence type="ECO:0000256" key="10">
    <source>
        <dbReference type="PROSITE-ProRule" id="PRU00169"/>
    </source>
</evidence>
<dbReference type="GO" id="GO:0046983">
    <property type="term" value="F:protein dimerization activity"/>
    <property type="evidence" value="ECO:0007669"/>
    <property type="project" value="InterPro"/>
</dbReference>
<gene>
    <name evidence="14" type="ORF">G3I70_09865</name>
</gene>
<dbReference type="SMART" id="SM00387">
    <property type="entry name" value="HATPase_c"/>
    <property type="match status" value="1"/>
</dbReference>
<dbReference type="EC" id="2.7.13.3" evidence="2"/>
<dbReference type="SUPFAM" id="SSF52172">
    <property type="entry name" value="CheY-like"/>
    <property type="match status" value="1"/>
</dbReference>
<dbReference type="Pfam" id="PF00196">
    <property type="entry name" value="GerE"/>
    <property type="match status" value="1"/>
</dbReference>
<evidence type="ECO:0000256" key="4">
    <source>
        <dbReference type="ARBA" id="ARBA00022679"/>
    </source>
</evidence>
<dbReference type="Gene3D" id="1.20.5.1930">
    <property type="match status" value="1"/>
</dbReference>
<dbReference type="GO" id="GO:0016020">
    <property type="term" value="C:membrane"/>
    <property type="evidence" value="ECO:0007669"/>
    <property type="project" value="InterPro"/>
</dbReference>
<dbReference type="SMART" id="SM00448">
    <property type="entry name" value="REC"/>
    <property type="match status" value="1"/>
</dbReference>
<feature type="region of interest" description="Disordered" evidence="11">
    <location>
        <begin position="472"/>
        <end position="517"/>
    </location>
</feature>
<dbReference type="Pfam" id="PF02518">
    <property type="entry name" value="HATPase_c"/>
    <property type="match status" value="1"/>
</dbReference>
<dbReference type="EMBL" id="JAAGLI010000239">
    <property type="protein sequence ID" value="NEA22798.1"/>
    <property type="molecule type" value="Genomic_DNA"/>
</dbReference>
<dbReference type="Pfam" id="PF07730">
    <property type="entry name" value="HisKA_3"/>
    <property type="match status" value="1"/>
</dbReference>